<dbReference type="SUPFAM" id="SSF46785">
    <property type="entry name" value="Winged helix' DNA-binding domain"/>
    <property type="match status" value="1"/>
</dbReference>
<dbReference type="Gene3D" id="1.10.10.10">
    <property type="entry name" value="Winged helix-like DNA-binding domain superfamily/Winged helix DNA-binding domain"/>
    <property type="match status" value="1"/>
</dbReference>
<dbReference type="OrthoDB" id="5954824at2759"/>
<evidence type="ECO:0000256" key="1">
    <source>
        <dbReference type="ARBA" id="ARBA00023125"/>
    </source>
</evidence>
<dbReference type="PRINTS" id="PR00053">
    <property type="entry name" value="FORKHEAD"/>
</dbReference>
<keyword evidence="6" id="KW-1185">Reference proteome</keyword>
<dbReference type="InterPro" id="IPR036390">
    <property type="entry name" value="WH_DNA-bd_sf"/>
</dbReference>
<reference evidence="7" key="1">
    <citation type="submission" date="2025-08" db="UniProtKB">
        <authorList>
            <consortium name="RefSeq"/>
        </authorList>
    </citation>
    <scope>IDENTIFICATION</scope>
    <source>
        <tissue evidence="7">Whole sample</tissue>
    </source>
</reference>
<feature type="region of interest" description="Disordered" evidence="4">
    <location>
        <begin position="30"/>
        <end position="64"/>
    </location>
</feature>
<dbReference type="InterPro" id="IPR036388">
    <property type="entry name" value="WH-like_DNA-bd_sf"/>
</dbReference>
<protein>
    <submittedName>
        <fullName evidence="7">Forkhead box protein E4-like</fullName>
    </submittedName>
</protein>
<dbReference type="RefSeq" id="XP_022334263.1">
    <property type="nucleotide sequence ID" value="XM_022478555.1"/>
</dbReference>
<dbReference type="AlphaFoldDB" id="A0A8B8E3D2"/>
<dbReference type="GO" id="GO:0005634">
    <property type="term" value="C:nucleus"/>
    <property type="evidence" value="ECO:0007669"/>
    <property type="project" value="UniProtKB-SubCell"/>
</dbReference>
<dbReference type="PANTHER" id="PTHR11829">
    <property type="entry name" value="FORKHEAD BOX PROTEIN"/>
    <property type="match status" value="1"/>
</dbReference>
<gene>
    <name evidence="7" type="primary">LOC111131155</name>
</gene>
<feature type="DNA-binding region" description="Fork-head" evidence="3">
    <location>
        <begin position="92"/>
        <end position="184"/>
    </location>
</feature>
<evidence type="ECO:0000259" key="5">
    <source>
        <dbReference type="PROSITE" id="PS50039"/>
    </source>
</evidence>
<dbReference type="InterPro" id="IPR001766">
    <property type="entry name" value="Fork_head_dom"/>
</dbReference>
<evidence type="ECO:0000256" key="3">
    <source>
        <dbReference type="PROSITE-ProRule" id="PRU00089"/>
    </source>
</evidence>
<evidence type="ECO:0000313" key="6">
    <source>
        <dbReference type="Proteomes" id="UP000694844"/>
    </source>
</evidence>
<dbReference type="InterPro" id="IPR050211">
    <property type="entry name" value="FOX_domain-containing"/>
</dbReference>
<dbReference type="Pfam" id="PF00250">
    <property type="entry name" value="Forkhead"/>
    <property type="match status" value="1"/>
</dbReference>
<name>A0A8B8E3D2_CRAVI</name>
<feature type="domain" description="Fork-head" evidence="5">
    <location>
        <begin position="92"/>
        <end position="184"/>
    </location>
</feature>
<dbReference type="PROSITE" id="PS50039">
    <property type="entry name" value="FORK_HEAD_3"/>
    <property type="match status" value="1"/>
</dbReference>
<dbReference type="GO" id="GO:0030154">
    <property type="term" value="P:cell differentiation"/>
    <property type="evidence" value="ECO:0007669"/>
    <property type="project" value="TreeGrafter"/>
</dbReference>
<dbReference type="Proteomes" id="UP000694844">
    <property type="component" value="Chromosome 4"/>
</dbReference>
<dbReference type="GO" id="GO:0000981">
    <property type="term" value="F:DNA-binding transcription factor activity, RNA polymerase II-specific"/>
    <property type="evidence" value="ECO:0007669"/>
    <property type="project" value="TreeGrafter"/>
</dbReference>
<feature type="compositionally biased region" description="Basic and acidic residues" evidence="4">
    <location>
        <begin position="30"/>
        <end position="41"/>
    </location>
</feature>
<proteinExistence type="predicted"/>
<dbReference type="InterPro" id="IPR030456">
    <property type="entry name" value="TF_fork_head_CS_2"/>
</dbReference>
<dbReference type="PROSITE" id="PS00657">
    <property type="entry name" value="FORK_HEAD_1"/>
    <property type="match status" value="1"/>
</dbReference>
<dbReference type="FunFam" id="1.10.10.10:FF:000135">
    <property type="entry name" value="forkhead box protein G1"/>
    <property type="match status" value="1"/>
</dbReference>
<feature type="compositionally biased region" description="Low complexity" evidence="4">
    <location>
        <begin position="43"/>
        <end position="62"/>
    </location>
</feature>
<dbReference type="GO" id="GO:0009653">
    <property type="term" value="P:anatomical structure morphogenesis"/>
    <property type="evidence" value="ECO:0007669"/>
    <property type="project" value="TreeGrafter"/>
</dbReference>
<evidence type="ECO:0000256" key="4">
    <source>
        <dbReference type="SAM" id="MobiDB-lite"/>
    </source>
</evidence>
<dbReference type="InterPro" id="IPR047519">
    <property type="entry name" value="FH_FOXQ2-like"/>
</dbReference>
<comment type="subcellular location">
    <subcellularLocation>
        <location evidence="3">Nucleus</location>
    </subcellularLocation>
</comment>
<dbReference type="PANTHER" id="PTHR11829:SF142">
    <property type="entry name" value="FORK-HEAD DOMAIN-CONTAINING PROTEIN"/>
    <property type="match status" value="1"/>
</dbReference>
<organism evidence="6 7">
    <name type="scientific">Crassostrea virginica</name>
    <name type="common">Eastern oyster</name>
    <dbReference type="NCBI Taxonomy" id="6565"/>
    <lineage>
        <taxon>Eukaryota</taxon>
        <taxon>Metazoa</taxon>
        <taxon>Spiralia</taxon>
        <taxon>Lophotrochozoa</taxon>
        <taxon>Mollusca</taxon>
        <taxon>Bivalvia</taxon>
        <taxon>Autobranchia</taxon>
        <taxon>Pteriomorphia</taxon>
        <taxon>Ostreida</taxon>
        <taxon>Ostreoidea</taxon>
        <taxon>Ostreidae</taxon>
        <taxon>Crassostrea</taxon>
    </lineage>
</organism>
<dbReference type="CDD" id="cd20035">
    <property type="entry name" value="FH_FOXQ2-like"/>
    <property type="match status" value="1"/>
</dbReference>
<dbReference type="KEGG" id="cvn:111131155"/>
<dbReference type="SMART" id="SM00339">
    <property type="entry name" value="FH"/>
    <property type="match status" value="1"/>
</dbReference>
<keyword evidence="2 3" id="KW-0539">Nucleus</keyword>
<dbReference type="InterPro" id="IPR018122">
    <property type="entry name" value="TF_fork_head_CS_1"/>
</dbReference>
<sequence length="291" mass="32908">MLASQPFGKYKDRKMIPSSFSIDFLTRDDRYRSDDSSKDTARCSTSPDPQSSSCQSESESSTGDATESIAEVLLSLDKTIKGGLNGDLSKEKPPHSYIALISMAILSTSDKKMLLSDIYQYVMDKFPFYNNKEKAWRNSIRHNLSLNECFVKNGRADNGKGNFWSIHPACVEDFARGDFRRRQARRRARKSMKEPTDRPIRPDCSYNVGYVPMTPSPMGYHGYPTQVLYPQKNFHSVSQVPTPMTSQHVAAQMSPPSGYFSPMHMHHPSPQTQPYLSPAVRPSVGYSQHCW</sequence>
<keyword evidence="1 3" id="KW-0238">DNA-binding</keyword>
<evidence type="ECO:0000313" key="7">
    <source>
        <dbReference type="RefSeq" id="XP_022334263.1"/>
    </source>
</evidence>
<accession>A0A8B8E3D2</accession>
<evidence type="ECO:0000256" key="2">
    <source>
        <dbReference type="ARBA" id="ARBA00023242"/>
    </source>
</evidence>
<dbReference type="GeneID" id="111131155"/>
<dbReference type="GO" id="GO:0000978">
    <property type="term" value="F:RNA polymerase II cis-regulatory region sequence-specific DNA binding"/>
    <property type="evidence" value="ECO:0007669"/>
    <property type="project" value="TreeGrafter"/>
</dbReference>
<dbReference type="PROSITE" id="PS00658">
    <property type="entry name" value="FORK_HEAD_2"/>
    <property type="match status" value="1"/>
</dbReference>